<reference evidence="2 3" key="1">
    <citation type="journal article" date="2014" name="BMC Genomics">
        <title>Adaptive genomic structural variation in the grape powdery mildew pathogen, Erysiphe necator.</title>
        <authorList>
            <person name="Jones L."/>
            <person name="Riaz S."/>
            <person name="Morales-Cruz A."/>
            <person name="Amrine K.C."/>
            <person name="McGuire B."/>
            <person name="Gubler W.D."/>
            <person name="Walker M.A."/>
            <person name="Cantu D."/>
        </authorList>
    </citation>
    <scope>NUCLEOTIDE SEQUENCE [LARGE SCALE GENOMIC DNA]</scope>
    <source>
        <strain evidence="3">c</strain>
    </source>
</reference>
<protein>
    <submittedName>
        <fullName evidence="2">Putative eka-like protein</fullName>
    </submittedName>
</protein>
<feature type="compositionally biased region" description="Polar residues" evidence="1">
    <location>
        <begin position="11"/>
        <end position="26"/>
    </location>
</feature>
<dbReference type="HOGENOM" id="CLU_2607804_0_0_1"/>
<sequence>MAKINHELQQRKQVTQASARPTTKTPSSRKEKTSCLKDTRLFIRLTNNHEWRKFSPAGIRGINPRNDETRQELLKGAIC</sequence>
<feature type="compositionally biased region" description="Basic and acidic residues" evidence="1">
    <location>
        <begin position="1"/>
        <end position="10"/>
    </location>
</feature>
<keyword evidence="3" id="KW-1185">Reference proteome</keyword>
<evidence type="ECO:0000256" key="1">
    <source>
        <dbReference type="SAM" id="MobiDB-lite"/>
    </source>
</evidence>
<gene>
    <name evidence="2" type="ORF">EV44_g4313</name>
</gene>
<comment type="caution">
    <text evidence="2">The sequence shown here is derived from an EMBL/GenBank/DDBJ whole genome shotgun (WGS) entry which is preliminary data.</text>
</comment>
<dbReference type="EMBL" id="JNVN01001228">
    <property type="protein sequence ID" value="KHJ33813.1"/>
    <property type="molecule type" value="Genomic_DNA"/>
</dbReference>
<dbReference type="Proteomes" id="UP000030854">
    <property type="component" value="Unassembled WGS sequence"/>
</dbReference>
<evidence type="ECO:0000313" key="3">
    <source>
        <dbReference type="Proteomes" id="UP000030854"/>
    </source>
</evidence>
<dbReference type="AlphaFoldDB" id="A0A0B1P6F2"/>
<organism evidence="2 3">
    <name type="scientific">Uncinula necator</name>
    <name type="common">Grape powdery mildew</name>
    <dbReference type="NCBI Taxonomy" id="52586"/>
    <lineage>
        <taxon>Eukaryota</taxon>
        <taxon>Fungi</taxon>
        <taxon>Dikarya</taxon>
        <taxon>Ascomycota</taxon>
        <taxon>Pezizomycotina</taxon>
        <taxon>Leotiomycetes</taxon>
        <taxon>Erysiphales</taxon>
        <taxon>Erysiphaceae</taxon>
        <taxon>Erysiphe</taxon>
    </lineage>
</organism>
<proteinExistence type="predicted"/>
<evidence type="ECO:0000313" key="2">
    <source>
        <dbReference type="EMBL" id="KHJ33813.1"/>
    </source>
</evidence>
<name>A0A0B1P6F2_UNCNE</name>
<feature type="region of interest" description="Disordered" evidence="1">
    <location>
        <begin position="1"/>
        <end position="34"/>
    </location>
</feature>
<accession>A0A0B1P6F2</accession>